<organism evidence="2 3">
    <name type="scientific">Colocasia esculenta</name>
    <name type="common">Wild taro</name>
    <name type="synonym">Arum esculentum</name>
    <dbReference type="NCBI Taxonomy" id="4460"/>
    <lineage>
        <taxon>Eukaryota</taxon>
        <taxon>Viridiplantae</taxon>
        <taxon>Streptophyta</taxon>
        <taxon>Embryophyta</taxon>
        <taxon>Tracheophyta</taxon>
        <taxon>Spermatophyta</taxon>
        <taxon>Magnoliopsida</taxon>
        <taxon>Liliopsida</taxon>
        <taxon>Araceae</taxon>
        <taxon>Aroideae</taxon>
        <taxon>Colocasieae</taxon>
        <taxon>Colocasia</taxon>
    </lineage>
</organism>
<comment type="caution">
    <text evidence="2">The sequence shown here is derived from an EMBL/GenBank/DDBJ whole genome shotgun (WGS) entry which is preliminary data.</text>
</comment>
<gene>
    <name evidence="2" type="ORF">Taro_003949</name>
</gene>
<evidence type="ECO:0000313" key="2">
    <source>
        <dbReference type="EMBL" id="MQL71617.1"/>
    </source>
</evidence>
<protein>
    <submittedName>
        <fullName evidence="2">Uncharacterized protein</fullName>
    </submittedName>
</protein>
<reference evidence="2" key="1">
    <citation type="submission" date="2017-07" db="EMBL/GenBank/DDBJ databases">
        <title>Taro Niue Genome Assembly and Annotation.</title>
        <authorList>
            <person name="Atibalentja N."/>
            <person name="Keating K."/>
            <person name="Fields C.J."/>
        </authorList>
    </citation>
    <scope>NUCLEOTIDE SEQUENCE</scope>
    <source>
        <strain evidence="2">Niue_2</strain>
        <tissue evidence="2">Leaf</tissue>
    </source>
</reference>
<dbReference type="Proteomes" id="UP000652761">
    <property type="component" value="Unassembled WGS sequence"/>
</dbReference>
<dbReference type="AlphaFoldDB" id="A0A843TNM1"/>
<evidence type="ECO:0000256" key="1">
    <source>
        <dbReference type="SAM" id="MobiDB-lite"/>
    </source>
</evidence>
<name>A0A843TNM1_COLES</name>
<keyword evidence="3" id="KW-1185">Reference proteome</keyword>
<proteinExistence type="predicted"/>
<dbReference type="EMBL" id="NMUH01000104">
    <property type="protein sequence ID" value="MQL71617.1"/>
    <property type="molecule type" value="Genomic_DNA"/>
</dbReference>
<evidence type="ECO:0000313" key="3">
    <source>
        <dbReference type="Proteomes" id="UP000652761"/>
    </source>
</evidence>
<accession>A0A843TNM1</accession>
<feature type="region of interest" description="Disordered" evidence="1">
    <location>
        <begin position="56"/>
        <end position="82"/>
    </location>
</feature>
<sequence length="82" mass="9400">MDIWGYKYTCSLNPKGKRAHTLPEEAFWWPKAVFQICLHLQKLQAIISRGRTRESRGIPGEKVVVQGKGADPTEEAQEKKDF</sequence>